<dbReference type="Proteomes" id="UP000203408">
    <property type="component" value="Segment"/>
</dbReference>
<dbReference type="Gene3D" id="3.30.1380.10">
    <property type="match status" value="1"/>
</dbReference>
<reference evidence="1 2" key="1">
    <citation type="journal article" date="2015" name="Genome Announc.">
        <title>Complete Genome Sequence of Carbapenemase-Producing Klebsiella pneumoniae Myophage Matisse.</title>
        <authorList>
            <person name="Provasek V.E."/>
            <person name="Lessor L.E."/>
            <person name="Cahill J.L."/>
            <person name="Rasche E.S."/>
            <person name="Kuty Everett G.F."/>
        </authorList>
    </citation>
    <scope>NUCLEOTIDE SEQUENCE [LARGE SCALE GENOMIC DNA]</scope>
</reference>
<dbReference type="CDD" id="cd14845">
    <property type="entry name" value="L-Ala-D-Glu_peptidase_like"/>
    <property type="match status" value="1"/>
</dbReference>
<evidence type="ECO:0000313" key="2">
    <source>
        <dbReference type="Proteomes" id="UP000203408"/>
    </source>
</evidence>
<name>A0A0K1LQK3_9CAUD</name>
<dbReference type="InterPro" id="IPR009045">
    <property type="entry name" value="Zn_M74/Hedgehog-like"/>
</dbReference>
<dbReference type="SMR" id="A0A0K1LQK3"/>
<gene>
    <name evidence="1" type="ORF">CPT_Matisse154</name>
</gene>
<evidence type="ECO:0000313" key="1">
    <source>
        <dbReference type="EMBL" id="AKU44458.1"/>
    </source>
</evidence>
<keyword evidence="2" id="KW-1185">Reference proteome</keyword>
<dbReference type="KEGG" id="vg:26613337"/>
<dbReference type="GeneID" id="26613337"/>
<accession>A0A0K1LQK3</accession>
<dbReference type="EMBL" id="KT001918">
    <property type="protein sequence ID" value="AKU44458.1"/>
    <property type="molecule type" value="Genomic_DNA"/>
</dbReference>
<organism evidence="1 2">
    <name type="scientific">Klebsiella phage Matisse</name>
    <dbReference type="NCBI Taxonomy" id="1675607"/>
    <lineage>
        <taxon>Viruses</taxon>
        <taxon>Duplodnaviria</taxon>
        <taxon>Heunggongvirae</taxon>
        <taxon>Uroviricota</taxon>
        <taxon>Caudoviricetes</taxon>
        <taxon>Pantevenvirales</taxon>
        <taxon>Straboviridae</taxon>
        <taxon>Slopekvirus</taxon>
        <taxon>Slopekvirus matisse</taxon>
    </lineage>
</organism>
<protein>
    <submittedName>
        <fullName evidence="1">Endolysin</fullName>
    </submittedName>
</protein>
<dbReference type="SUPFAM" id="SSF55166">
    <property type="entry name" value="Hedgehog/DD-peptidase"/>
    <property type="match status" value="1"/>
</dbReference>
<proteinExistence type="predicted"/>
<dbReference type="RefSeq" id="YP_009194398.1">
    <property type="nucleotide sequence ID" value="NC_028750.1"/>
</dbReference>
<sequence length="131" mass="14727">MFKFSQKSLNNLKGVKPQLVKVVERALQLSPVDFGVREGLRTVEQQRENVRKGVSQTMNSKHITGDAVDLYPSVLPQGWQTNPKVWLPVLNAVKQAGDELGVKLRFGINWKNDPNLPIETKFIDAPHVELA</sequence>